<dbReference type="Proteomes" id="UP000297851">
    <property type="component" value="Unassembled WGS sequence"/>
</dbReference>
<accession>A0ABY2JBW5</accession>
<gene>
    <name evidence="2" type="ORF">E3T25_09065</name>
</gene>
<organism evidence="2 3">
    <name type="scientific">Cryobacterium sandaracinum</name>
    <dbReference type="NCBI Taxonomy" id="1259247"/>
    <lineage>
        <taxon>Bacteria</taxon>
        <taxon>Bacillati</taxon>
        <taxon>Actinomycetota</taxon>
        <taxon>Actinomycetes</taxon>
        <taxon>Micrococcales</taxon>
        <taxon>Microbacteriaceae</taxon>
        <taxon>Cryobacterium</taxon>
    </lineage>
</organism>
<reference evidence="2 3" key="1">
    <citation type="submission" date="2019-03" db="EMBL/GenBank/DDBJ databases">
        <title>Genomics of glacier-inhabiting Cryobacterium strains.</title>
        <authorList>
            <person name="Liu Q."/>
            <person name="Xin Y.-H."/>
        </authorList>
    </citation>
    <scope>NUCLEOTIDE SEQUENCE [LARGE SCALE GENOMIC DNA]</scope>
    <source>
        <strain evidence="2 3">TMT2-16</strain>
    </source>
</reference>
<feature type="transmembrane region" description="Helical" evidence="1">
    <location>
        <begin position="31"/>
        <end position="50"/>
    </location>
</feature>
<dbReference type="Pfam" id="PF03729">
    <property type="entry name" value="DUF308"/>
    <property type="match status" value="2"/>
</dbReference>
<evidence type="ECO:0000313" key="2">
    <source>
        <dbReference type="EMBL" id="TFD02455.1"/>
    </source>
</evidence>
<dbReference type="InterPro" id="IPR052712">
    <property type="entry name" value="Acid_resist_chaperone_HdeD"/>
</dbReference>
<dbReference type="PANTHER" id="PTHR34989">
    <property type="entry name" value="PROTEIN HDED"/>
    <property type="match status" value="1"/>
</dbReference>
<feature type="transmembrane region" description="Helical" evidence="1">
    <location>
        <begin position="7"/>
        <end position="25"/>
    </location>
</feature>
<evidence type="ECO:0008006" key="4">
    <source>
        <dbReference type="Google" id="ProtNLM"/>
    </source>
</evidence>
<evidence type="ECO:0000313" key="3">
    <source>
        <dbReference type="Proteomes" id="UP000297851"/>
    </source>
</evidence>
<protein>
    <recommendedName>
        <fullName evidence="4">HdeD family acid-resistance protein</fullName>
    </recommendedName>
</protein>
<evidence type="ECO:0000256" key="1">
    <source>
        <dbReference type="SAM" id="Phobius"/>
    </source>
</evidence>
<feature type="transmembrane region" description="Helical" evidence="1">
    <location>
        <begin position="62"/>
        <end position="81"/>
    </location>
</feature>
<feature type="transmembrane region" description="Helical" evidence="1">
    <location>
        <begin position="117"/>
        <end position="135"/>
    </location>
</feature>
<keyword evidence="1" id="KW-1133">Transmembrane helix</keyword>
<keyword evidence="1" id="KW-0472">Membrane</keyword>
<sequence>MTGVRLAIAGTGLLALVVGVLILSWPDATVGSLKILFGLYFLISGIVHVGRGLFTQGASGSSRVVNILLGVLLIVGGIVAIRNPSDTLAVLGMLIGISWIVEGVAGLVETAPDSSRWFGAVFGAIAVVTGVVVLFSPVESVTILVTIGGVFLVLSGIIQMAQAFMFGRGRSATLDTA</sequence>
<feature type="transmembrane region" description="Helical" evidence="1">
    <location>
        <begin position="87"/>
        <end position="105"/>
    </location>
</feature>
<feature type="transmembrane region" description="Helical" evidence="1">
    <location>
        <begin position="141"/>
        <end position="161"/>
    </location>
</feature>
<keyword evidence="3" id="KW-1185">Reference proteome</keyword>
<proteinExistence type="predicted"/>
<dbReference type="PANTHER" id="PTHR34989:SF1">
    <property type="entry name" value="PROTEIN HDED"/>
    <property type="match status" value="1"/>
</dbReference>
<dbReference type="InterPro" id="IPR005325">
    <property type="entry name" value="DUF308_memb"/>
</dbReference>
<comment type="caution">
    <text evidence="2">The sequence shown here is derived from an EMBL/GenBank/DDBJ whole genome shotgun (WGS) entry which is preliminary data.</text>
</comment>
<keyword evidence="1" id="KW-0812">Transmembrane</keyword>
<name>A0ABY2JBW5_9MICO</name>
<dbReference type="EMBL" id="SOGO01000025">
    <property type="protein sequence ID" value="TFD02455.1"/>
    <property type="molecule type" value="Genomic_DNA"/>
</dbReference>